<evidence type="ECO:0000313" key="3">
    <source>
        <dbReference type="Proteomes" id="UP000295070"/>
    </source>
</evidence>
<feature type="compositionally biased region" description="Basic and acidic residues" evidence="1">
    <location>
        <begin position="198"/>
        <end position="208"/>
    </location>
</feature>
<dbReference type="Proteomes" id="UP000295070">
    <property type="component" value="Chromosome 3"/>
</dbReference>
<comment type="caution">
    <text evidence="2">The sequence shown here is derived from an EMBL/GenBank/DDBJ whole genome shotgun (WGS) entry which is preliminary data.</text>
</comment>
<dbReference type="EMBL" id="SCKG01000003">
    <property type="protein sequence ID" value="TDH14770.1"/>
    <property type="molecule type" value="Genomic_DNA"/>
</dbReference>
<feature type="compositionally biased region" description="Low complexity" evidence="1">
    <location>
        <begin position="210"/>
        <end position="219"/>
    </location>
</feature>
<dbReference type="PANTHER" id="PTHR46940:SF1">
    <property type="entry name" value="NKAP DOMAIN CONTAINING 1"/>
    <property type="match status" value="1"/>
</dbReference>
<dbReference type="Pfam" id="PF15692">
    <property type="entry name" value="NKAP"/>
    <property type="match status" value="1"/>
</dbReference>
<feature type="compositionally biased region" description="Basic residues" evidence="1">
    <location>
        <begin position="264"/>
        <end position="274"/>
    </location>
</feature>
<feature type="region of interest" description="Disordered" evidence="1">
    <location>
        <begin position="152"/>
        <end position="306"/>
    </location>
</feature>
<gene>
    <name evidence="2" type="ORF">EPR50_G00024280</name>
</gene>
<evidence type="ECO:0000313" key="2">
    <source>
        <dbReference type="EMBL" id="TDH14770.1"/>
    </source>
</evidence>
<sequence>MCDIVTYVSKAEVPVEAGCKLLALFFSLLECSSFWNGVIMSKQPLGKTLLKNVIRHTDAHNKIQEEMEMWKMRNWEVHTSHPKHLSDTKSARGQMHCDRVSDRPRDLSRSRERVSEHDDREARYWSRKLYEFEANDSERWGHSGFRELYPEEFESDSEKNSATKKIRRHKTKKSKSATEASLSKRSKKSSRKKKKKKKNEEEKRKKTECSSSDISSDDSSATRDKQRRKKTKSRHKNKKTAKTRGRNQESSSGDSNDEVERVRRTQKRKKRKQDSHKDSDSGPNSKKSRKNWKAAGEESLDDSSGD</sequence>
<reference evidence="2 3" key="1">
    <citation type="submission" date="2019-01" db="EMBL/GenBank/DDBJ databases">
        <title>A chromosome-scale genome assembly of the yellow perch, Perca flavescens.</title>
        <authorList>
            <person name="Feron R."/>
            <person name="Morvezen R."/>
            <person name="Bestin A."/>
            <person name="Haffray P."/>
            <person name="Klopp C."/>
            <person name="Zahm M."/>
            <person name="Cabau C."/>
            <person name="Roques C."/>
            <person name="Donnadieu C."/>
            <person name="Bouchez O."/>
            <person name="Christie M."/>
            <person name="Larson W."/>
            <person name="Guiguen Y."/>
        </authorList>
    </citation>
    <scope>NUCLEOTIDE SEQUENCE [LARGE SCALE GENOMIC DNA]</scope>
    <source>
        <strain evidence="2">YP-PL-M2</strain>
        <tissue evidence="2">Blood</tissue>
    </source>
</reference>
<feature type="compositionally biased region" description="Basic residues" evidence="1">
    <location>
        <begin position="225"/>
        <end position="245"/>
    </location>
</feature>
<keyword evidence="3" id="KW-1185">Reference proteome</keyword>
<dbReference type="InterPro" id="IPR043407">
    <property type="entry name" value="Nkap_D1"/>
</dbReference>
<proteinExistence type="predicted"/>
<feature type="region of interest" description="Disordered" evidence="1">
    <location>
        <begin position="81"/>
        <end position="118"/>
    </location>
</feature>
<dbReference type="AlphaFoldDB" id="A0A484DJB3"/>
<feature type="compositionally biased region" description="Basic residues" evidence="1">
    <location>
        <begin position="162"/>
        <end position="175"/>
    </location>
</feature>
<evidence type="ECO:0000256" key="1">
    <source>
        <dbReference type="SAM" id="MobiDB-lite"/>
    </source>
</evidence>
<accession>A0A484DJB3</accession>
<name>A0A484DJB3_PERFV</name>
<feature type="compositionally biased region" description="Basic residues" evidence="1">
    <location>
        <begin position="184"/>
        <end position="197"/>
    </location>
</feature>
<dbReference type="PANTHER" id="PTHR46940">
    <property type="entry name" value="NKAP DOMAIN-CONTAINING 1"/>
    <property type="match status" value="1"/>
</dbReference>
<organism evidence="2 3">
    <name type="scientific">Perca flavescens</name>
    <name type="common">American yellow perch</name>
    <name type="synonym">Morone flavescens</name>
    <dbReference type="NCBI Taxonomy" id="8167"/>
    <lineage>
        <taxon>Eukaryota</taxon>
        <taxon>Metazoa</taxon>
        <taxon>Chordata</taxon>
        <taxon>Craniata</taxon>
        <taxon>Vertebrata</taxon>
        <taxon>Euteleostomi</taxon>
        <taxon>Actinopterygii</taxon>
        <taxon>Neopterygii</taxon>
        <taxon>Teleostei</taxon>
        <taxon>Neoteleostei</taxon>
        <taxon>Acanthomorphata</taxon>
        <taxon>Eupercaria</taxon>
        <taxon>Perciformes</taxon>
        <taxon>Percoidei</taxon>
        <taxon>Percidae</taxon>
        <taxon>Percinae</taxon>
        <taxon>Perca</taxon>
    </lineage>
</organism>
<protein>
    <submittedName>
        <fullName evidence="2">Uncharacterized protein</fullName>
    </submittedName>
</protein>